<protein>
    <submittedName>
        <fullName evidence="1">DUF6503 family protein</fullName>
    </submittedName>
</protein>
<name>A0ABW5N807_9FLAO</name>
<dbReference type="EMBL" id="JBHULX010000017">
    <property type="protein sequence ID" value="MFD2591177.1"/>
    <property type="molecule type" value="Genomic_DNA"/>
</dbReference>
<accession>A0ABW5N807</accession>
<dbReference type="InterPro" id="IPR045444">
    <property type="entry name" value="DUF6503"/>
</dbReference>
<dbReference type="PROSITE" id="PS51257">
    <property type="entry name" value="PROKAR_LIPOPROTEIN"/>
    <property type="match status" value="1"/>
</dbReference>
<reference evidence="2" key="1">
    <citation type="journal article" date="2019" name="Int. J. Syst. Evol. Microbiol.">
        <title>The Global Catalogue of Microorganisms (GCM) 10K type strain sequencing project: providing services to taxonomists for standard genome sequencing and annotation.</title>
        <authorList>
            <consortium name="The Broad Institute Genomics Platform"/>
            <consortium name="The Broad Institute Genome Sequencing Center for Infectious Disease"/>
            <person name="Wu L."/>
            <person name="Ma J."/>
        </authorList>
    </citation>
    <scope>NUCLEOTIDE SEQUENCE [LARGE SCALE GENOMIC DNA]</scope>
    <source>
        <strain evidence="2">KCTC 42423</strain>
    </source>
</reference>
<proteinExistence type="predicted"/>
<organism evidence="1 2">
    <name type="scientific">Aquimarina hainanensis</name>
    <dbReference type="NCBI Taxonomy" id="1578017"/>
    <lineage>
        <taxon>Bacteria</taxon>
        <taxon>Pseudomonadati</taxon>
        <taxon>Bacteroidota</taxon>
        <taxon>Flavobacteriia</taxon>
        <taxon>Flavobacteriales</taxon>
        <taxon>Flavobacteriaceae</taxon>
        <taxon>Aquimarina</taxon>
    </lineage>
</organism>
<evidence type="ECO:0000313" key="2">
    <source>
        <dbReference type="Proteomes" id="UP001597459"/>
    </source>
</evidence>
<dbReference type="Pfam" id="PF20113">
    <property type="entry name" value="DUF6503"/>
    <property type="match status" value="1"/>
</dbReference>
<dbReference type="RefSeq" id="WP_378256506.1">
    <property type="nucleotide sequence ID" value="NZ_JBHSJV010000001.1"/>
</dbReference>
<evidence type="ECO:0000313" key="1">
    <source>
        <dbReference type="EMBL" id="MFD2591177.1"/>
    </source>
</evidence>
<gene>
    <name evidence="1" type="ORF">ACFSTE_10100</name>
</gene>
<sequence length="283" mass="32232">MKYLWIFITLLILSSCNQNKKEQSLPDTTNKTTVDQKEIESDKGIGDGALSLGEQLINDVEKAHHKNTFLTHKAVSFDIAVRFGGKVRMDATITMATNSSKIKIQNKNGSTHLYTNDSIYIHPENTPKQGVRFGMFTWTYFFAFPYKLSDSGTQWEFQQDRQLNDTIYQTSKLTFKKGTGDAPDDWYITFIHPENKKIQAASYIVTYGNNGDISKAEADPHLIKYEQYKEINGVPFATQWGFYGWSEKEGLKEKLGDASISNIRFIEDDNSLFTPHPDAIPLQ</sequence>
<keyword evidence="2" id="KW-1185">Reference proteome</keyword>
<comment type="caution">
    <text evidence="1">The sequence shown here is derived from an EMBL/GenBank/DDBJ whole genome shotgun (WGS) entry which is preliminary data.</text>
</comment>
<dbReference type="Proteomes" id="UP001597459">
    <property type="component" value="Unassembled WGS sequence"/>
</dbReference>